<dbReference type="InterPro" id="IPR018310">
    <property type="entry name" value="Put_endonuclease_Z1-dom"/>
</dbReference>
<keyword evidence="3" id="KW-0378">Hydrolase</keyword>
<accession>A0A8J3R346</accession>
<sequence length="951" mass="107531">MSAGHRTDLEDAMTAPTTGDDDALRQAVRLVLAALPQDRQPTPQEIDSSIDAVHRLQQTLGHPVDRQALAREIQARVAVWQDDAVGLTNAADHREWLAEAKVERGWEFWDRYRRYLEDVRIMAPQVVRRLDQSTDRILRQLEDPQRDGRWRRTGLVVGQVQSGKTGNYIGLAAKAADAGYKLIVILAGIHNSLRSQTQLRVDEGLLGFDTQYQQRYDQDTNSARIGVGAMPGVKRLKIASLTNSAENGDFRRQVAANLNLPIGDYPVVLVIKKHRSILEYLRRWMIEVEGEATAGTTEKIVHDVPLLVIDDEADHASVDTSRDDDTDPSTINRSIRHLLNSFDRAAYVGYTATPFANIYIDHDADHDVFGTDLFPDSFIESLPAPSNYLGPERVFGLRADDPDETSIEQLPIFRPVDDHDTWMPQRHRKDWTPPEQLPTSLEEAIDSFILTCAARRARGQVREHNSMLIHVTRFQAVQNLVRDQVDEYVGLLHDRLRDTKGDQADRALTRLRELWQRDFTPTTAAFPADEAPPVPWDRVAAELRPALAKIDVRAINGTSRDALEYYEHRRTGVSVIAVGGDKLSRGLTLEGLSISYYLRSSAAYDTLLQMGRWFGYRPGYEDLCRLYTSPDLLDAYVEITAADNELRRDFEEMAALGETPERFGLRVRASSAGLAVTAPNKMRRGIKVRLSYSGELPETTIFDLRPATLDHNLTNLDNFVRLLDKNHGGRTDGGSIVWENVTPQDIIEGFLDGYLPDRGSYRVRPAFIAQYIRLCAARQELSRWTVRLVGTPQGKPATVGSRDVRLVTRTESRDITDDRYTIRRVLSPADESRDLSDEQRDRALAGTRKVRRLKAEQTSRPFKEPDVPTGQPLRRVRTVDQPLLLIYPLMHPEHIIRTGHTEDCDRCADATPVVGFAISFPFSEHASETEYVVNEIWAQQEIDDFDDGDDE</sequence>
<keyword evidence="3" id="KW-0540">Nuclease</keyword>
<organism evidence="3 4">
    <name type="scientific">Rugosimonospora africana</name>
    <dbReference type="NCBI Taxonomy" id="556532"/>
    <lineage>
        <taxon>Bacteria</taxon>
        <taxon>Bacillati</taxon>
        <taxon>Actinomycetota</taxon>
        <taxon>Actinomycetes</taxon>
        <taxon>Micromonosporales</taxon>
        <taxon>Micromonosporaceae</taxon>
        <taxon>Rugosimonospora</taxon>
    </lineage>
</organism>
<keyword evidence="3" id="KW-0255">Endonuclease</keyword>
<evidence type="ECO:0000313" key="4">
    <source>
        <dbReference type="Proteomes" id="UP000642748"/>
    </source>
</evidence>
<dbReference type="AlphaFoldDB" id="A0A8J3R346"/>
<dbReference type="EMBL" id="BONZ01000103">
    <property type="protein sequence ID" value="GIH20687.1"/>
    <property type="molecule type" value="Genomic_DNA"/>
</dbReference>
<keyword evidence="4" id="KW-1185">Reference proteome</keyword>
<feature type="region of interest" description="Disordered" evidence="1">
    <location>
        <begin position="1"/>
        <end position="20"/>
    </location>
</feature>
<dbReference type="Proteomes" id="UP000642748">
    <property type="component" value="Unassembled WGS sequence"/>
</dbReference>
<dbReference type="Pfam" id="PF10593">
    <property type="entry name" value="Z1"/>
    <property type="match status" value="1"/>
</dbReference>
<evidence type="ECO:0000313" key="3">
    <source>
        <dbReference type="EMBL" id="GIH20687.1"/>
    </source>
</evidence>
<name>A0A8J3R346_9ACTN</name>
<dbReference type="GO" id="GO:0004519">
    <property type="term" value="F:endonuclease activity"/>
    <property type="evidence" value="ECO:0007669"/>
    <property type="project" value="UniProtKB-KW"/>
</dbReference>
<proteinExistence type="predicted"/>
<protein>
    <submittedName>
        <fullName evidence="3">Endonuclease</fullName>
    </submittedName>
</protein>
<feature type="domain" description="Putative endonuclease Z1" evidence="2">
    <location>
        <begin position="440"/>
        <end position="671"/>
    </location>
</feature>
<gene>
    <name evidence="3" type="ORF">Raf01_88590</name>
</gene>
<evidence type="ECO:0000256" key="1">
    <source>
        <dbReference type="SAM" id="MobiDB-lite"/>
    </source>
</evidence>
<evidence type="ECO:0000259" key="2">
    <source>
        <dbReference type="Pfam" id="PF10593"/>
    </source>
</evidence>
<comment type="caution">
    <text evidence="3">The sequence shown here is derived from an EMBL/GenBank/DDBJ whole genome shotgun (WGS) entry which is preliminary data.</text>
</comment>
<reference evidence="3" key="1">
    <citation type="submission" date="2021-01" db="EMBL/GenBank/DDBJ databases">
        <title>Whole genome shotgun sequence of Rugosimonospora africana NBRC 104875.</title>
        <authorList>
            <person name="Komaki H."/>
            <person name="Tamura T."/>
        </authorList>
    </citation>
    <scope>NUCLEOTIDE SEQUENCE</scope>
    <source>
        <strain evidence="3">NBRC 104875</strain>
    </source>
</reference>